<dbReference type="CDD" id="cd00852">
    <property type="entry name" value="NifB"/>
    <property type="match status" value="1"/>
</dbReference>
<dbReference type="Proteomes" id="UP000295176">
    <property type="component" value="Unassembled WGS sequence"/>
</dbReference>
<dbReference type="PROSITE" id="PS01305">
    <property type="entry name" value="MOAA_NIFB_PQQE"/>
    <property type="match status" value="1"/>
</dbReference>
<dbReference type="InterPro" id="IPR007197">
    <property type="entry name" value="rSAM"/>
</dbReference>
<dbReference type="SUPFAM" id="SSF53146">
    <property type="entry name" value="Nitrogenase accessory factor-like"/>
    <property type="match status" value="1"/>
</dbReference>
<keyword evidence="11" id="KW-0535">Nitrogen fixation</keyword>
<dbReference type="Gene3D" id="3.20.20.70">
    <property type="entry name" value="Aldolase class I"/>
    <property type="match status" value="1"/>
</dbReference>
<sequence length="444" mass="50119">MALNTKIKSRDEIIKAKVDALKAKEIENKTKTHPCYSKFAHNYARMHIPIASKCNISCNYCNRKYDCLHETRPGVTSKLLSPYEALERFRMVRNKVDNLSVVGVAGPGDALASFEETRESIELIKAEDSELTFCLSTNGLSLPSYQEEIVKLGVSHVTITINAVDPEIGAEIYEKVNYQGQKLTGIEGAKVLLKNQLSGLKYLAQNGVLCKVNIVLIKGINNYHIEEVVKTVKEAGAFMTNIMPLIPVENTPFENNPLTSKVELDYLRNKCEDNLKQMYHCQQCRSDAVGCLKKDRSLEFKEKEDGLQTETKESQIPKTLEGNYYLKKEERLFAAASQDGEIVNLHFGHAEEFYIYKVKGSSIEFVEKRNVKQYCIDKECDDKEDRIGNIINTISDCEAVLSVRIGTVPKRKLLRNNIKAIMVYDKIEAAIRFALGEMYSANTG</sequence>
<reference evidence="16 18" key="1">
    <citation type="submission" date="2018-04" db="EMBL/GenBank/DDBJ databases">
        <title>Subsurface microbial communities from deep shales in Ohio and West Virginia, USA.</title>
        <authorList>
            <person name="Wrighton K."/>
        </authorList>
    </citation>
    <scope>NUCLEOTIDE SEQUENCE [LARGE SCALE GENOMIC DNA]</scope>
    <source>
        <strain evidence="17 19">MSL 7</strain>
        <strain evidence="16 18">WC1</strain>
    </source>
</reference>
<evidence type="ECO:0000313" key="19">
    <source>
        <dbReference type="Proteomes" id="UP000295176"/>
    </source>
</evidence>
<evidence type="ECO:0000313" key="17">
    <source>
        <dbReference type="EMBL" id="TDP89035.1"/>
    </source>
</evidence>
<dbReference type="Pfam" id="PF02579">
    <property type="entry name" value="Nitro_FeMo-Co"/>
    <property type="match status" value="1"/>
</dbReference>
<evidence type="ECO:0000256" key="3">
    <source>
        <dbReference type="ARBA" id="ARBA00005155"/>
    </source>
</evidence>
<keyword evidence="7" id="KW-0949">S-adenosyl-L-methionine</keyword>
<dbReference type="SFLD" id="SFLDF00281">
    <property type="entry name" value="FeMo_cofactor_biosynthesis_pro"/>
    <property type="match status" value="1"/>
</dbReference>
<evidence type="ECO:0000256" key="7">
    <source>
        <dbReference type="ARBA" id="ARBA00022691"/>
    </source>
</evidence>
<dbReference type="InterPro" id="IPR000385">
    <property type="entry name" value="MoaA_NifB_PqqE_Fe-S-bd_CS"/>
</dbReference>
<keyword evidence="6" id="KW-0004">4Fe-4S</keyword>
<dbReference type="InterPro" id="IPR058240">
    <property type="entry name" value="rSAM_sf"/>
</dbReference>
<keyword evidence="12" id="KW-0456">Lyase</keyword>
<evidence type="ECO:0000256" key="9">
    <source>
        <dbReference type="ARBA" id="ARBA00023004"/>
    </source>
</evidence>
<evidence type="ECO:0000256" key="6">
    <source>
        <dbReference type="ARBA" id="ARBA00022485"/>
    </source>
</evidence>
<dbReference type="Proteomes" id="UP000244089">
    <property type="component" value="Unassembled WGS sequence"/>
</dbReference>
<evidence type="ECO:0000256" key="13">
    <source>
        <dbReference type="ARBA" id="ARBA00030926"/>
    </source>
</evidence>
<dbReference type="InterPro" id="IPR005980">
    <property type="entry name" value="Nase_CF_NifB"/>
</dbReference>
<dbReference type="GO" id="GO:0051539">
    <property type="term" value="F:4 iron, 4 sulfur cluster binding"/>
    <property type="evidence" value="ECO:0007669"/>
    <property type="project" value="UniProtKB-KW"/>
</dbReference>
<evidence type="ECO:0000313" key="18">
    <source>
        <dbReference type="Proteomes" id="UP000244089"/>
    </source>
</evidence>
<accession>A0A2T5RJR8</accession>
<keyword evidence="10" id="KW-0411">Iron-sulfur</keyword>
<feature type="domain" description="Radical SAM core" evidence="15">
    <location>
        <begin position="40"/>
        <end position="282"/>
    </location>
</feature>
<evidence type="ECO:0000313" key="16">
    <source>
        <dbReference type="EMBL" id="PTV98909.1"/>
    </source>
</evidence>
<dbReference type="PROSITE" id="PS51918">
    <property type="entry name" value="RADICAL_SAM"/>
    <property type="match status" value="1"/>
</dbReference>
<dbReference type="SFLD" id="SFLDG01067">
    <property type="entry name" value="SPASM/twitch_domain_containing"/>
    <property type="match status" value="1"/>
</dbReference>
<dbReference type="OrthoDB" id="9764725at2"/>
<organism evidence="16 18">
    <name type="scientific">Halanaerobium saccharolyticum</name>
    <dbReference type="NCBI Taxonomy" id="43595"/>
    <lineage>
        <taxon>Bacteria</taxon>
        <taxon>Bacillati</taxon>
        <taxon>Bacillota</taxon>
        <taxon>Clostridia</taxon>
        <taxon>Halanaerobiales</taxon>
        <taxon>Halanaerobiaceae</taxon>
        <taxon>Halanaerobium</taxon>
    </lineage>
</organism>
<evidence type="ECO:0000256" key="4">
    <source>
        <dbReference type="ARBA" id="ARBA00006804"/>
    </source>
</evidence>
<evidence type="ECO:0000256" key="5">
    <source>
        <dbReference type="ARBA" id="ARBA00021702"/>
    </source>
</evidence>
<dbReference type="AlphaFoldDB" id="A0A2T5RJR8"/>
<dbReference type="NCBIfam" id="TIGR01290">
    <property type="entry name" value="nifB"/>
    <property type="match status" value="1"/>
</dbReference>
<dbReference type="EMBL" id="SNXX01000027">
    <property type="protein sequence ID" value="TDP89035.1"/>
    <property type="molecule type" value="Genomic_DNA"/>
</dbReference>
<dbReference type="InterPro" id="IPR034165">
    <property type="entry name" value="NifB_C"/>
</dbReference>
<evidence type="ECO:0000256" key="8">
    <source>
        <dbReference type="ARBA" id="ARBA00022723"/>
    </source>
</evidence>
<comment type="pathway">
    <text evidence="3">Cofactor biosynthesis; Fe-Mo cofactor biosynthesis.</text>
</comment>
<comment type="similarity">
    <text evidence="4">Belongs to the radical SAM superfamily. NifB family.</text>
</comment>
<evidence type="ECO:0000256" key="10">
    <source>
        <dbReference type="ARBA" id="ARBA00023014"/>
    </source>
</evidence>
<evidence type="ECO:0000259" key="15">
    <source>
        <dbReference type="PROSITE" id="PS51918"/>
    </source>
</evidence>
<dbReference type="InterPro" id="IPR036105">
    <property type="entry name" value="DiNase_FeMo-co_biosyn_sf"/>
</dbReference>
<keyword evidence="9" id="KW-0408">Iron</keyword>
<evidence type="ECO:0000256" key="11">
    <source>
        <dbReference type="ARBA" id="ARBA00023231"/>
    </source>
</evidence>
<dbReference type="RefSeq" id="WP_108139978.1">
    <property type="nucleotide sequence ID" value="NZ_JBQPXQ010000013.1"/>
</dbReference>
<evidence type="ECO:0000256" key="2">
    <source>
        <dbReference type="ARBA" id="ARBA00003522"/>
    </source>
</evidence>
<gene>
    <name evidence="17" type="ORF">C7957_12734</name>
    <name evidence="16" type="ORF">C8C76_11341</name>
</gene>
<dbReference type="Pfam" id="PF04055">
    <property type="entry name" value="Radical_SAM"/>
    <property type="match status" value="1"/>
</dbReference>
<keyword evidence="8" id="KW-0479">Metal-binding</keyword>
<dbReference type="SUPFAM" id="SSF102114">
    <property type="entry name" value="Radical SAM enzymes"/>
    <property type="match status" value="1"/>
</dbReference>
<dbReference type="GO" id="GO:0016829">
    <property type="term" value="F:lyase activity"/>
    <property type="evidence" value="ECO:0007669"/>
    <property type="project" value="UniProtKB-KW"/>
</dbReference>
<dbReference type="Gene3D" id="3.30.420.130">
    <property type="entry name" value="Dinitrogenase iron-molybdenum cofactor biosynthesis domain"/>
    <property type="match status" value="1"/>
</dbReference>
<name>A0A2T5RJR8_9FIRM</name>
<comment type="caution">
    <text evidence="16">The sequence shown here is derived from an EMBL/GenBank/DDBJ whole genome shotgun (WGS) entry which is preliminary data.</text>
</comment>
<dbReference type="UniPathway" id="UPA00782"/>
<comment type="cofactor">
    <cofactor evidence="1">
        <name>[4Fe-4S] cluster</name>
        <dbReference type="ChEBI" id="CHEBI:49883"/>
    </cofactor>
</comment>
<dbReference type="PANTHER" id="PTHR43787">
    <property type="entry name" value="FEMO COFACTOR BIOSYNTHESIS PROTEIN NIFB-RELATED"/>
    <property type="match status" value="1"/>
</dbReference>
<dbReference type="EMBL" id="QAXS01000013">
    <property type="protein sequence ID" value="PTV98909.1"/>
    <property type="molecule type" value="Genomic_DNA"/>
</dbReference>
<evidence type="ECO:0000256" key="14">
    <source>
        <dbReference type="ARBA" id="ARBA00032102"/>
    </source>
</evidence>
<protein>
    <recommendedName>
        <fullName evidence="5">FeMo cofactor biosynthesis protein NifB</fullName>
    </recommendedName>
    <alternativeName>
        <fullName evidence="14">Nitrogenase cofactor maturase NifB</fullName>
    </alternativeName>
    <alternativeName>
        <fullName evidence="13">Radical SAM assemblase NifB</fullName>
    </alternativeName>
</protein>
<dbReference type="SFLD" id="SFLDG01068">
    <property type="entry name" value="FeMo_cofactor_biosynthesis_pro"/>
    <property type="match status" value="1"/>
</dbReference>
<dbReference type="InterPro" id="IPR013785">
    <property type="entry name" value="Aldolase_TIM"/>
</dbReference>
<comment type="function">
    <text evidence="2">Involved in the biosynthesis of the iron-molybdenum cofactor (FeMo-co or M-cluster) found in the dinitrogenase enzyme of the nitrogenase complex in nitrogen-fixing microorganisms. NifB catalyzes the crucial step of radical SAM-dependent carbide insertion that occurs concomitant with the insertion of a 9th sulfur and the rearrangement/coupling of two [4Fe-4S] clusters into a [8Fe-9S-C] cluster, the precursor to the M-cluster.</text>
</comment>
<dbReference type="GO" id="GO:0046872">
    <property type="term" value="F:metal ion binding"/>
    <property type="evidence" value="ECO:0007669"/>
    <property type="project" value="UniProtKB-KW"/>
</dbReference>
<dbReference type="SFLD" id="SFLDS00029">
    <property type="entry name" value="Radical_SAM"/>
    <property type="match status" value="1"/>
</dbReference>
<evidence type="ECO:0000256" key="12">
    <source>
        <dbReference type="ARBA" id="ARBA00023239"/>
    </source>
</evidence>
<proteinExistence type="inferred from homology"/>
<dbReference type="InterPro" id="IPR003731">
    <property type="entry name" value="Di-Nase_FeMo-co_biosynth"/>
</dbReference>
<evidence type="ECO:0000256" key="1">
    <source>
        <dbReference type="ARBA" id="ARBA00001966"/>
    </source>
</evidence>
<dbReference type="PANTHER" id="PTHR43787:SF13">
    <property type="entry name" value="FEMO COFACTOR BIOSYNTHESIS PROTEIN NIFB"/>
    <property type="match status" value="1"/>
</dbReference>